<dbReference type="Proteomes" id="UP000484015">
    <property type="component" value="Unassembled WGS sequence"/>
</dbReference>
<evidence type="ECO:0000313" key="3">
    <source>
        <dbReference type="Proteomes" id="UP000484015"/>
    </source>
</evidence>
<evidence type="ECO:0000313" key="2">
    <source>
        <dbReference type="EMBL" id="MTW03266.1"/>
    </source>
</evidence>
<dbReference type="Pfam" id="PF13946">
    <property type="entry name" value="DUF4214"/>
    <property type="match status" value="1"/>
</dbReference>
<protein>
    <submittedName>
        <fullName evidence="2">DUF4214 domain-containing protein</fullName>
    </submittedName>
</protein>
<dbReference type="InterPro" id="IPR018511">
    <property type="entry name" value="Hemolysin-typ_Ca-bd_CS"/>
</dbReference>
<dbReference type="RefSeq" id="WP_155439640.1">
    <property type="nucleotide sequence ID" value="NZ_WNLA01000008.1"/>
</dbReference>
<proteinExistence type="predicted"/>
<dbReference type="EMBL" id="WNLA01000008">
    <property type="protein sequence ID" value="MTW03266.1"/>
    <property type="molecule type" value="Genomic_DNA"/>
</dbReference>
<dbReference type="Gene3D" id="1.10.3130.20">
    <property type="entry name" value="Phycobilisome linker domain"/>
    <property type="match status" value="1"/>
</dbReference>
<dbReference type="Gene3D" id="2.60.120.380">
    <property type="match status" value="1"/>
</dbReference>
<feature type="domain" description="DUF4214" evidence="1">
    <location>
        <begin position="283"/>
        <end position="352"/>
    </location>
</feature>
<dbReference type="PRINTS" id="PR00313">
    <property type="entry name" value="CABNDNGRPT"/>
</dbReference>
<gene>
    <name evidence="2" type="ORF">GM668_14360</name>
</gene>
<accession>A0A6L6Q149</accession>
<name>A0A6L6Q149_9BURK</name>
<comment type="caution">
    <text evidence="2">The sequence shown here is derived from an EMBL/GenBank/DDBJ whole genome shotgun (WGS) entry which is preliminary data.</text>
</comment>
<dbReference type="GO" id="GO:0005509">
    <property type="term" value="F:calcium ion binding"/>
    <property type="evidence" value="ECO:0007669"/>
    <property type="project" value="InterPro"/>
</dbReference>
<sequence>MSYSILTQYAGLTNSEMTTATPLPLSVYNPGNGATSVFDYAALYQADYAGAANHAVFSWHGEAGAVYSITSGSYADPALLMVFDSYGNPIAEDDGGGARGSDHVSFVAPYSGTYYVDASWVQGALSSQQKVSLGILEDLGSNKVVVTAGTARGDQLDGTAGDDDMYGMSGNDSLFGGRGNDFLDGGWGTDSAYYLGRHSDYAVAKDGDGFRVTDKVGTEGSDLLVNVERLDFSDVSVALDIDGAGGQAYRLYQAAFNRAPDKPGLGYWIAQLDHGASLTQVSQAFVDSSEFIARYGAHASNESIVNNLYWNVLHRAPEKAGYDYWVDVLNGHHDSLANVLANFSESQENYAQLVGVMSNGVEYQPYG</sequence>
<dbReference type="Pfam" id="PF00353">
    <property type="entry name" value="HemolysinCabind"/>
    <property type="match status" value="1"/>
</dbReference>
<dbReference type="InterPro" id="IPR001343">
    <property type="entry name" value="Hemolysn_Ca-bd"/>
</dbReference>
<evidence type="ECO:0000259" key="1">
    <source>
        <dbReference type="Pfam" id="PF13946"/>
    </source>
</evidence>
<dbReference type="InterPro" id="IPR011049">
    <property type="entry name" value="Serralysin-like_metalloprot_C"/>
</dbReference>
<reference evidence="2 3" key="1">
    <citation type="submission" date="2019-11" db="EMBL/GenBank/DDBJ databases">
        <title>Type strains purchased from KCTC, JCM and DSMZ.</title>
        <authorList>
            <person name="Lu H."/>
        </authorList>
    </citation>
    <scope>NUCLEOTIDE SEQUENCE [LARGE SCALE GENOMIC DNA]</scope>
    <source>
        <strain evidence="2 3">KCTC 42409</strain>
    </source>
</reference>
<organism evidence="2 3">
    <name type="scientific">Pseudoduganella ginsengisoli</name>
    <dbReference type="NCBI Taxonomy" id="1462440"/>
    <lineage>
        <taxon>Bacteria</taxon>
        <taxon>Pseudomonadati</taxon>
        <taxon>Pseudomonadota</taxon>
        <taxon>Betaproteobacteria</taxon>
        <taxon>Burkholderiales</taxon>
        <taxon>Oxalobacteraceae</taxon>
        <taxon>Telluria group</taxon>
        <taxon>Pseudoduganella</taxon>
    </lineage>
</organism>
<dbReference type="InterPro" id="IPR025282">
    <property type="entry name" value="DUF4214"/>
</dbReference>
<dbReference type="OrthoDB" id="480426at2"/>
<keyword evidence="3" id="KW-1185">Reference proteome</keyword>
<dbReference type="AlphaFoldDB" id="A0A6L6Q149"/>
<dbReference type="SUPFAM" id="SSF51120">
    <property type="entry name" value="beta-Roll"/>
    <property type="match status" value="1"/>
</dbReference>
<dbReference type="InterPro" id="IPR038255">
    <property type="entry name" value="PBS_linker_sf"/>
</dbReference>
<dbReference type="PROSITE" id="PS00330">
    <property type="entry name" value="HEMOLYSIN_CALCIUM"/>
    <property type="match status" value="1"/>
</dbReference>